<sequence length="260" mass="28375">MSDPLISPSRAESAGGPLVVAAQRIGDTPRSTAAHSHARGQLLGASRGLLTVGTASGHWVVPAIHAVWIPPHHVHSLRSHGAFAGWSVYVAPHACDVLPDTPCTMRTSGLLREAVMRAATWSDAPHEEAQTRIAGVIRDEIRSLPREPLGLPLPRDPRLVRIAQALADHPADNRRIDDWAEWAAIPVRTLTRRFVAETGFSFTEWRQRARLMRALEMLAAGTPVTRIALDLGYDSISAFIAMFRRTLGVTPTQYFSASNV</sequence>
<organism evidence="6 7">
    <name type="scientific">Trinickia violacea</name>
    <dbReference type="NCBI Taxonomy" id="2571746"/>
    <lineage>
        <taxon>Bacteria</taxon>
        <taxon>Pseudomonadati</taxon>
        <taxon>Pseudomonadota</taxon>
        <taxon>Betaproteobacteria</taxon>
        <taxon>Burkholderiales</taxon>
        <taxon>Burkholderiaceae</taxon>
        <taxon>Trinickia</taxon>
    </lineage>
</organism>
<dbReference type="OrthoDB" id="9804543at2"/>
<dbReference type="GO" id="GO:0043565">
    <property type="term" value="F:sequence-specific DNA binding"/>
    <property type="evidence" value="ECO:0007669"/>
    <property type="project" value="InterPro"/>
</dbReference>
<keyword evidence="3" id="KW-0238">DNA-binding</keyword>
<dbReference type="PROSITE" id="PS00041">
    <property type="entry name" value="HTH_ARAC_FAMILY_1"/>
    <property type="match status" value="1"/>
</dbReference>
<name>A0A4P8IX85_9BURK</name>
<protein>
    <submittedName>
        <fullName evidence="6">Helix-turn-helix transcriptional regulator</fullName>
    </submittedName>
</protein>
<evidence type="ECO:0000256" key="3">
    <source>
        <dbReference type="ARBA" id="ARBA00023125"/>
    </source>
</evidence>
<dbReference type="RefSeq" id="WP_137335326.1">
    <property type="nucleotide sequence ID" value="NZ_CP040078.1"/>
</dbReference>
<dbReference type="GO" id="GO:0003700">
    <property type="term" value="F:DNA-binding transcription factor activity"/>
    <property type="evidence" value="ECO:0007669"/>
    <property type="project" value="InterPro"/>
</dbReference>
<dbReference type="FunFam" id="1.10.10.60:FF:000132">
    <property type="entry name" value="AraC family transcriptional regulator"/>
    <property type="match status" value="1"/>
</dbReference>
<dbReference type="SUPFAM" id="SSF46689">
    <property type="entry name" value="Homeodomain-like"/>
    <property type="match status" value="1"/>
</dbReference>
<dbReference type="KEGG" id="tvl:FAZ95_25680"/>
<dbReference type="SUPFAM" id="SSF51182">
    <property type="entry name" value="RmlC-like cupins"/>
    <property type="match status" value="1"/>
</dbReference>
<dbReference type="AlphaFoldDB" id="A0A4P8IX85"/>
<dbReference type="InterPro" id="IPR011051">
    <property type="entry name" value="RmlC_Cupin_sf"/>
</dbReference>
<dbReference type="PROSITE" id="PS01124">
    <property type="entry name" value="HTH_ARAC_FAMILY_2"/>
    <property type="match status" value="1"/>
</dbReference>
<keyword evidence="1" id="KW-0678">Repressor</keyword>
<evidence type="ECO:0000259" key="5">
    <source>
        <dbReference type="PROSITE" id="PS01124"/>
    </source>
</evidence>
<keyword evidence="2" id="KW-0805">Transcription regulation</keyword>
<dbReference type="InterPro" id="IPR009057">
    <property type="entry name" value="Homeodomain-like_sf"/>
</dbReference>
<dbReference type="PANTHER" id="PTHR11019">
    <property type="entry name" value="HTH-TYPE TRANSCRIPTIONAL REGULATOR NIMR"/>
    <property type="match status" value="1"/>
</dbReference>
<dbReference type="PANTHER" id="PTHR11019:SF199">
    <property type="entry name" value="HTH-TYPE TRANSCRIPTIONAL REGULATOR NIMR"/>
    <property type="match status" value="1"/>
</dbReference>
<keyword evidence="4" id="KW-0804">Transcription</keyword>
<evidence type="ECO:0000256" key="4">
    <source>
        <dbReference type="ARBA" id="ARBA00023163"/>
    </source>
</evidence>
<dbReference type="EMBL" id="CP040078">
    <property type="protein sequence ID" value="QCP52555.1"/>
    <property type="molecule type" value="Genomic_DNA"/>
</dbReference>
<keyword evidence="7" id="KW-1185">Reference proteome</keyword>
<evidence type="ECO:0000256" key="2">
    <source>
        <dbReference type="ARBA" id="ARBA00023015"/>
    </source>
</evidence>
<dbReference type="InterPro" id="IPR018062">
    <property type="entry name" value="HTH_AraC-typ_CS"/>
</dbReference>
<dbReference type="PRINTS" id="PR00032">
    <property type="entry name" value="HTHARAC"/>
</dbReference>
<evidence type="ECO:0000256" key="1">
    <source>
        <dbReference type="ARBA" id="ARBA00022491"/>
    </source>
</evidence>
<feature type="domain" description="HTH araC/xylS-type" evidence="5">
    <location>
        <begin position="160"/>
        <end position="257"/>
    </location>
</feature>
<dbReference type="InterPro" id="IPR018060">
    <property type="entry name" value="HTH_AraC"/>
</dbReference>
<dbReference type="CDD" id="cd06124">
    <property type="entry name" value="cupin_NimR-like_N"/>
    <property type="match status" value="1"/>
</dbReference>
<proteinExistence type="predicted"/>
<dbReference type="Pfam" id="PF12833">
    <property type="entry name" value="HTH_18"/>
    <property type="match status" value="1"/>
</dbReference>
<accession>A0A4P8IX85</accession>
<reference evidence="6 7" key="1">
    <citation type="submission" date="2019-05" db="EMBL/GenBank/DDBJ databases">
        <title>Burkholderia sp. DHOD12, isolated from subtropical forest soil.</title>
        <authorList>
            <person name="Gao Z.-H."/>
            <person name="Qiu L.-H."/>
        </authorList>
    </citation>
    <scope>NUCLEOTIDE SEQUENCE [LARGE SCALE GENOMIC DNA]</scope>
    <source>
        <strain evidence="6 7">DHOD12</strain>
    </source>
</reference>
<dbReference type="Proteomes" id="UP000298656">
    <property type="component" value="Chromosome 2"/>
</dbReference>
<gene>
    <name evidence="6" type="ORF">FAZ95_25680</name>
</gene>
<evidence type="ECO:0000313" key="7">
    <source>
        <dbReference type="Proteomes" id="UP000298656"/>
    </source>
</evidence>
<dbReference type="SMART" id="SM00342">
    <property type="entry name" value="HTH_ARAC"/>
    <property type="match status" value="1"/>
</dbReference>
<dbReference type="InterPro" id="IPR020449">
    <property type="entry name" value="Tscrpt_reg_AraC-type_HTH"/>
</dbReference>
<evidence type="ECO:0000313" key="6">
    <source>
        <dbReference type="EMBL" id="QCP52555.1"/>
    </source>
</evidence>
<dbReference type="Gene3D" id="1.10.10.60">
    <property type="entry name" value="Homeodomain-like"/>
    <property type="match status" value="1"/>
</dbReference>